<accession>A0A9P6B934</accession>
<proteinExistence type="predicted"/>
<dbReference type="Proteomes" id="UP000886523">
    <property type="component" value="Unassembled WGS sequence"/>
</dbReference>
<evidence type="ECO:0000313" key="2">
    <source>
        <dbReference type="Proteomes" id="UP000886523"/>
    </source>
</evidence>
<gene>
    <name evidence="1" type="ORF">BS47DRAFT_1465441</name>
</gene>
<dbReference type="EMBL" id="MU128916">
    <property type="protein sequence ID" value="KAF9519737.1"/>
    <property type="molecule type" value="Genomic_DNA"/>
</dbReference>
<protein>
    <submittedName>
        <fullName evidence="1">Uncharacterized protein</fullName>
    </submittedName>
</protein>
<evidence type="ECO:0000313" key="1">
    <source>
        <dbReference type="EMBL" id="KAF9519737.1"/>
    </source>
</evidence>
<name>A0A9P6B934_9AGAM</name>
<sequence length="253" mass="28474">MIPRLLPPVSHPWPSWILPCSGSRAFIPSTGVGDPEWSQSFLSDPQYETHPKFQSSQALLTNSAALSLSVATEKEEVEQEIVRSPYIFAPSSFPMAMGTNVAHTDPSVERRSHHFLYDSLQRRRSHTAVCYSTNFLRWLQVACVSSITPWKISEMTTKVMKMLMKPGWGGFWAPTPGALVAHSYEILNQPSVEFIRQMWWESLSTGVLHQSLVLAMLALSIYCKVVDMGWAKRGRLKALELRDLAAMSYSICP</sequence>
<keyword evidence="2" id="KW-1185">Reference proteome</keyword>
<dbReference type="AlphaFoldDB" id="A0A9P6B934"/>
<reference evidence="1" key="1">
    <citation type="journal article" date="2020" name="Nat. Commun.">
        <title>Large-scale genome sequencing of mycorrhizal fungi provides insights into the early evolution of symbiotic traits.</title>
        <authorList>
            <person name="Miyauchi S."/>
            <person name="Kiss E."/>
            <person name="Kuo A."/>
            <person name="Drula E."/>
            <person name="Kohler A."/>
            <person name="Sanchez-Garcia M."/>
            <person name="Morin E."/>
            <person name="Andreopoulos B."/>
            <person name="Barry K.W."/>
            <person name="Bonito G."/>
            <person name="Buee M."/>
            <person name="Carver A."/>
            <person name="Chen C."/>
            <person name="Cichocki N."/>
            <person name="Clum A."/>
            <person name="Culley D."/>
            <person name="Crous P.W."/>
            <person name="Fauchery L."/>
            <person name="Girlanda M."/>
            <person name="Hayes R.D."/>
            <person name="Keri Z."/>
            <person name="LaButti K."/>
            <person name="Lipzen A."/>
            <person name="Lombard V."/>
            <person name="Magnuson J."/>
            <person name="Maillard F."/>
            <person name="Murat C."/>
            <person name="Nolan M."/>
            <person name="Ohm R.A."/>
            <person name="Pangilinan J."/>
            <person name="Pereira M.F."/>
            <person name="Perotto S."/>
            <person name="Peter M."/>
            <person name="Pfister S."/>
            <person name="Riley R."/>
            <person name="Sitrit Y."/>
            <person name="Stielow J.B."/>
            <person name="Szollosi G."/>
            <person name="Zifcakova L."/>
            <person name="Stursova M."/>
            <person name="Spatafora J.W."/>
            <person name="Tedersoo L."/>
            <person name="Vaario L.M."/>
            <person name="Yamada A."/>
            <person name="Yan M."/>
            <person name="Wang P."/>
            <person name="Xu J."/>
            <person name="Bruns T."/>
            <person name="Baldrian P."/>
            <person name="Vilgalys R."/>
            <person name="Dunand C."/>
            <person name="Henrissat B."/>
            <person name="Grigoriev I.V."/>
            <person name="Hibbett D."/>
            <person name="Nagy L.G."/>
            <person name="Martin F.M."/>
        </authorList>
    </citation>
    <scope>NUCLEOTIDE SEQUENCE</scope>
    <source>
        <strain evidence="1">UP504</strain>
    </source>
</reference>
<organism evidence="1 2">
    <name type="scientific">Hydnum rufescens UP504</name>
    <dbReference type="NCBI Taxonomy" id="1448309"/>
    <lineage>
        <taxon>Eukaryota</taxon>
        <taxon>Fungi</taxon>
        <taxon>Dikarya</taxon>
        <taxon>Basidiomycota</taxon>
        <taxon>Agaricomycotina</taxon>
        <taxon>Agaricomycetes</taxon>
        <taxon>Cantharellales</taxon>
        <taxon>Hydnaceae</taxon>
        <taxon>Hydnum</taxon>
    </lineage>
</organism>
<comment type="caution">
    <text evidence="1">The sequence shown here is derived from an EMBL/GenBank/DDBJ whole genome shotgun (WGS) entry which is preliminary data.</text>
</comment>